<name>A0ABY9KBD3_9HYPH</name>
<gene>
    <name evidence="1" type="ORF">Q9315_24420</name>
</gene>
<protein>
    <submittedName>
        <fullName evidence="1">Uncharacterized protein</fullName>
    </submittedName>
</protein>
<dbReference type="EMBL" id="CP132315">
    <property type="protein sequence ID" value="WLS05295.1"/>
    <property type="molecule type" value="Genomic_DNA"/>
</dbReference>
<organism evidence="1 2">
    <name type="scientific">Shinella oryzae</name>
    <dbReference type="NCBI Taxonomy" id="2871820"/>
    <lineage>
        <taxon>Bacteria</taxon>
        <taxon>Pseudomonadati</taxon>
        <taxon>Pseudomonadota</taxon>
        <taxon>Alphaproteobacteria</taxon>
        <taxon>Hyphomicrobiales</taxon>
        <taxon>Rhizobiaceae</taxon>
        <taxon>Shinella</taxon>
    </lineage>
</organism>
<accession>A0ABY9KBD3</accession>
<keyword evidence="1" id="KW-0614">Plasmid</keyword>
<proteinExistence type="predicted"/>
<geneLocation type="plasmid" evidence="1 2">
    <name>unnamed1</name>
</geneLocation>
<keyword evidence="2" id="KW-1185">Reference proteome</keyword>
<evidence type="ECO:0000313" key="2">
    <source>
        <dbReference type="Proteomes" id="UP001225788"/>
    </source>
</evidence>
<dbReference type="RefSeq" id="WP_306161752.1">
    <property type="nucleotide sequence ID" value="NZ_CP132315.1"/>
</dbReference>
<dbReference type="Proteomes" id="UP001225788">
    <property type="component" value="Plasmid unnamed1"/>
</dbReference>
<sequence>MQGTQGYELDRCQVRIACVALEDGKVPLISLAQQVPDLLTNLVKPAACSCSSLSSAMVAPIFDISFVFVQNAANRNTIYARISFMLGASRATLEFATQRQTPWR</sequence>
<evidence type="ECO:0000313" key="1">
    <source>
        <dbReference type="EMBL" id="WLS05295.1"/>
    </source>
</evidence>
<reference evidence="1 2" key="1">
    <citation type="submission" date="2023-08" db="EMBL/GenBank/DDBJ databases">
        <title>Pathogen: clinical or host-associated sample.</title>
        <authorList>
            <person name="Hergert J."/>
            <person name="Casey R."/>
            <person name="Wagner J."/>
            <person name="Young E.L."/>
            <person name="Oakeson K.F."/>
        </authorList>
    </citation>
    <scope>NUCLEOTIDE SEQUENCE [LARGE SCALE GENOMIC DNA]</scope>
    <source>
        <strain evidence="1 2">UPHL-collab-2</strain>
        <plasmid evidence="1 2">unnamed1</plasmid>
    </source>
</reference>